<feature type="region of interest" description="Disordered" evidence="1">
    <location>
        <begin position="122"/>
        <end position="147"/>
    </location>
</feature>
<keyword evidence="2" id="KW-1133">Transmembrane helix</keyword>
<keyword evidence="2" id="KW-0472">Membrane</keyword>
<dbReference type="Proteomes" id="UP001303115">
    <property type="component" value="Unassembled WGS sequence"/>
</dbReference>
<evidence type="ECO:0000313" key="4">
    <source>
        <dbReference type="Proteomes" id="UP001303115"/>
    </source>
</evidence>
<feature type="transmembrane region" description="Helical" evidence="2">
    <location>
        <begin position="367"/>
        <end position="387"/>
    </location>
</feature>
<gene>
    <name evidence="3" type="ORF">C8A01DRAFT_33269</name>
</gene>
<protein>
    <submittedName>
        <fullName evidence="3">Uncharacterized protein</fullName>
    </submittedName>
</protein>
<evidence type="ECO:0000256" key="1">
    <source>
        <dbReference type="SAM" id="MobiDB-lite"/>
    </source>
</evidence>
<name>A0AAN6SUJ9_9PEZI</name>
<dbReference type="AlphaFoldDB" id="A0AAN6SUJ9"/>
<feature type="compositionally biased region" description="Polar residues" evidence="1">
    <location>
        <begin position="1"/>
        <end position="20"/>
    </location>
</feature>
<comment type="caution">
    <text evidence="3">The sequence shown here is derived from an EMBL/GenBank/DDBJ whole genome shotgun (WGS) entry which is preliminary data.</text>
</comment>
<accession>A0AAN6SUJ9</accession>
<dbReference type="EMBL" id="MU854338">
    <property type="protein sequence ID" value="KAK4042608.1"/>
    <property type="molecule type" value="Genomic_DNA"/>
</dbReference>
<organism evidence="3 4">
    <name type="scientific">Parachaetomium inaequale</name>
    <dbReference type="NCBI Taxonomy" id="2588326"/>
    <lineage>
        <taxon>Eukaryota</taxon>
        <taxon>Fungi</taxon>
        <taxon>Dikarya</taxon>
        <taxon>Ascomycota</taxon>
        <taxon>Pezizomycotina</taxon>
        <taxon>Sordariomycetes</taxon>
        <taxon>Sordariomycetidae</taxon>
        <taxon>Sordariales</taxon>
        <taxon>Chaetomiaceae</taxon>
        <taxon>Parachaetomium</taxon>
    </lineage>
</organism>
<feature type="region of interest" description="Disordered" evidence="1">
    <location>
        <begin position="1"/>
        <end position="41"/>
    </location>
</feature>
<keyword evidence="4" id="KW-1185">Reference proteome</keyword>
<proteinExistence type="predicted"/>
<sequence>MPETAADQQPGTGDDATTGTLPADERAPGPRLSLPQRAPIEPFTKQELTVRLSRDLRGAEFSEVIRQENQCIRSRVKVVSHSLTRGEDANVNVITTPAEPAPAGSSAAFPYPADYREVIQRRSDNPSVDEEGTVGRDNTNTNNADGGNDTTWRVFEIARHLGISPAKLFKVLRQPEPPRRRRNVKADRSMLGYHLQVVRQQEWSYQRKDTSNVNISVSKAVGKIVQVTVRPVYVVVGIFPRGHSHHPLETAVFVPRPERLFWRLRWAVFRLRGWQGTFLSLRHVKAVRLYQCDRSSGNHRRVELDDNGLADLQLFLDTYNRHWYGVPSEITLAWAAWIHQALNNNSHNVEDGTYALELVLDWSVARITFVVLLPVLLSLAVGVWLNARDWTDLATIQTAWGTASYVVTAGGCEFFYEGPL</sequence>
<keyword evidence="2" id="KW-0812">Transmembrane</keyword>
<reference evidence="4" key="1">
    <citation type="journal article" date="2023" name="Mol. Phylogenet. Evol.">
        <title>Genome-scale phylogeny and comparative genomics of the fungal order Sordariales.</title>
        <authorList>
            <person name="Hensen N."/>
            <person name="Bonometti L."/>
            <person name="Westerberg I."/>
            <person name="Brannstrom I.O."/>
            <person name="Guillou S."/>
            <person name="Cros-Aarteil S."/>
            <person name="Calhoun S."/>
            <person name="Haridas S."/>
            <person name="Kuo A."/>
            <person name="Mondo S."/>
            <person name="Pangilinan J."/>
            <person name="Riley R."/>
            <person name="LaButti K."/>
            <person name="Andreopoulos B."/>
            <person name="Lipzen A."/>
            <person name="Chen C."/>
            <person name="Yan M."/>
            <person name="Daum C."/>
            <person name="Ng V."/>
            <person name="Clum A."/>
            <person name="Steindorff A."/>
            <person name="Ohm R.A."/>
            <person name="Martin F."/>
            <person name="Silar P."/>
            <person name="Natvig D.O."/>
            <person name="Lalanne C."/>
            <person name="Gautier V."/>
            <person name="Ament-Velasquez S.L."/>
            <person name="Kruys A."/>
            <person name="Hutchinson M.I."/>
            <person name="Powell A.J."/>
            <person name="Barry K."/>
            <person name="Miller A.N."/>
            <person name="Grigoriev I.V."/>
            <person name="Debuchy R."/>
            <person name="Gladieux P."/>
            <person name="Hiltunen Thoren M."/>
            <person name="Johannesson H."/>
        </authorList>
    </citation>
    <scope>NUCLEOTIDE SEQUENCE [LARGE SCALE GENOMIC DNA]</scope>
    <source>
        <strain evidence="4">CBS 284.82</strain>
    </source>
</reference>
<evidence type="ECO:0000313" key="3">
    <source>
        <dbReference type="EMBL" id="KAK4042608.1"/>
    </source>
</evidence>
<evidence type="ECO:0000256" key="2">
    <source>
        <dbReference type="SAM" id="Phobius"/>
    </source>
</evidence>
<feature type="compositionally biased region" description="Low complexity" evidence="1">
    <location>
        <begin position="135"/>
        <end position="147"/>
    </location>
</feature>